<name>A0A5C3QM41_9AGAR</name>
<dbReference type="EMBL" id="ML178823">
    <property type="protein sequence ID" value="TFL02240.1"/>
    <property type="molecule type" value="Genomic_DNA"/>
</dbReference>
<accession>A0A5C3QM41</accession>
<gene>
    <name evidence="2" type="ORF">BDV98DRAFT_566935</name>
</gene>
<feature type="compositionally biased region" description="Low complexity" evidence="1">
    <location>
        <begin position="71"/>
        <end position="85"/>
    </location>
</feature>
<dbReference type="Gene3D" id="3.90.180.10">
    <property type="entry name" value="Medium-chain alcohol dehydrogenases, catalytic domain"/>
    <property type="match status" value="1"/>
</dbReference>
<dbReference type="Proteomes" id="UP000305067">
    <property type="component" value="Unassembled WGS sequence"/>
</dbReference>
<evidence type="ECO:0000256" key="1">
    <source>
        <dbReference type="SAM" id="MobiDB-lite"/>
    </source>
</evidence>
<dbReference type="AlphaFoldDB" id="A0A5C3QM41"/>
<feature type="compositionally biased region" description="Polar residues" evidence="1">
    <location>
        <begin position="96"/>
        <end position="109"/>
    </location>
</feature>
<sequence>MQATTGAFAGYTTFDSALAFKLPEGTSHEEAASFQGSMITKLQYGRFPTTPSVKSFTCASISHSHPPPLPSSLSSQKTRRSSSGAAPPPPGTTPSNWRTYPASVSSSPHLPTPMRV</sequence>
<protein>
    <submittedName>
        <fullName evidence="2">Uncharacterized protein</fullName>
    </submittedName>
</protein>
<organism evidence="2 3">
    <name type="scientific">Pterulicium gracile</name>
    <dbReference type="NCBI Taxonomy" id="1884261"/>
    <lineage>
        <taxon>Eukaryota</taxon>
        <taxon>Fungi</taxon>
        <taxon>Dikarya</taxon>
        <taxon>Basidiomycota</taxon>
        <taxon>Agaricomycotina</taxon>
        <taxon>Agaricomycetes</taxon>
        <taxon>Agaricomycetidae</taxon>
        <taxon>Agaricales</taxon>
        <taxon>Pleurotineae</taxon>
        <taxon>Pterulaceae</taxon>
        <taxon>Pterulicium</taxon>
    </lineage>
</organism>
<evidence type="ECO:0000313" key="2">
    <source>
        <dbReference type="EMBL" id="TFL02240.1"/>
    </source>
</evidence>
<dbReference type="OrthoDB" id="10257049at2759"/>
<reference evidence="2 3" key="1">
    <citation type="journal article" date="2019" name="Nat. Ecol. Evol.">
        <title>Megaphylogeny resolves global patterns of mushroom evolution.</title>
        <authorList>
            <person name="Varga T."/>
            <person name="Krizsan K."/>
            <person name="Foldi C."/>
            <person name="Dima B."/>
            <person name="Sanchez-Garcia M."/>
            <person name="Sanchez-Ramirez S."/>
            <person name="Szollosi G.J."/>
            <person name="Szarkandi J.G."/>
            <person name="Papp V."/>
            <person name="Albert L."/>
            <person name="Andreopoulos W."/>
            <person name="Angelini C."/>
            <person name="Antonin V."/>
            <person name="Barry K.W."/>
            <person name="Bougher N.L."/>
            <person name="Buchanan P."/>
            <person name="Buyck B."/>
            <person name="Bense V."/>
            <person name="Catcheside P."/>
            <person name="Chovatia M."/>
            <person name="Cooper J."/>
            <person name="Damon W."/>
            <person name="Desjardin D."/>
            <person name="Finy P."/>
            <person name="Geml J."/>
            <person name="Haridas S."/>
            <person name="Hughes K."/>
            <person name="Justo A."/>
            <person name="Karasinski D."/>
            <person name="Kautmanova I."/>
            <person name="Kiss B."/>
            <person name="Kocsube S."/>
            <person name="Kotiranta H."/>
            <person name="LaButti K.M."/>
            <person name="Lechner B.E."/>
            <person name="Liimatainen K."/>
            <person name="Lipzen A."/>
            <person name="Lukacs Z."/>
            <person name="Mihaltcheva S."/>
            <person name="Morgado L.N."/>
            <person name="Niskanen T."/>
            <person name="Noordeloos M.E."/>
            <person name="Ohm R.A."/>
            <person name="Ortiz-Santana B."/>
            <person name="Ovrebo C."/>
            <person name="Racz N."/>
            <person name="Riley R."/>
            <person name="Savchenko A."/>
            <person name="Shiryaev A."/>
            <person name="Soop K."/>
            <person name="Spirin V."/>
            <person name="Szebenyi C."/>
            <person name="Tomsovsky M."/>
            <person name="Tulloss R.E."/>
            <person name="Uehling J."/>
            <person name="Grigoriev I.V."/>
            <person name="Vagvolgyi C."/>
            <person name="Papp T."/>
            <person name="Martin F.M."/>
            <person name="Miettinen O."/>
            <person name="Hibbett D.S."/>
            <person name="Nagy L.G."/>
        </authorList>
    </citation>
    <scope>NUCLEOTIDE SEQUENCE [LARGE SCALE GENOMIC DNA]</scope>
    <source>
        <strain evidence="2 3">CBS 309.79</strain>
    </source>
</reference>
<feature type="region of interest" description="Disordered" evidence="1">
    <location>
        <begin position="57"/>
        <end position="116"/>
    </location>
</feature>
<evidence type="ECO:0000313" key="3">
    <source>
        <dbReference type="Proteomes" id="UP000305067"/>
    </source>
</evidence>
<keyword evidence="3" id="KW-1185">Reference proteome</keyword>
<proteinExistence type="predicted"/>